<protein>
    <submittedName>
        <fullName evidence="2">Uncharacterized protein</fullName>
    </submittedName>
</protein>
<evidence type="ECO:0000313" key="3">
    <source>
        <dbReference type="Proteomes" id="UP001611075"/>
    </source>
</evidence>
<dbReference type="Proteomes" id="UP001611075">
    <property type="component" value="Unassembled WGS sequence"/>
</dbReference>
<proteinExistence type="predicted"/>
<feature type="compositionally biased region" description="Basic and acidic residues" evidence="1">
    <location>
        <begin position="111"/>
        <end position="120"/>
    </location>
</feature>
<reference evidence="2 3" key="1">
    <citation type="submission" date="2024-10" db="EMBL/GenBank/DDBJ databases">
        <title>The Natural Products Discovery Center: Release of the First 8490 Sequenced Strains for Exploring Actinobacteria Biosynthetic Diversity.</title>
        <authorList>
            <person name="Kalkreuter E."/>
            <person name="Kautsar S.A."/>
            <person name="Yang D."/>
            <person name="Bader C.D."/>
            <person name="Teijaro C.N."/>
            <person name="Fluegel L."/>
            <person name="Davis C.M."/>
            <person name="Simpson J.R."/>
            <person name="Lauterbach L."/>
            <person name="Steele A.D."/>
            <person name="Gui C."/>
            <person name="Meng S."/>
            <person name="Li G."/>
            <person name="Viehrig K."/>
            <person name="Ye F."/>
            <person name="Su P."/>
            <person name="Kiefer A.F."/>
            <person name="Nichols A."/>
            <person name="Cepeda A.J."/>
            <person name="Yan W."/>
            <person name="Fan B."/>
            <person name="Jiang Y."/>
            <person name="Adhikari A."/>
            <person name="Zheng C.-J."/>
            <person name="Schuster L."/>
            <person name="Cowan T.M."/>
            <person name="Smanski M.J."/>
            <person name="Chevrette M.G."/>
            <person name="De Carvalho L.P.S."/>
            <person name="Shen B."/>
        </authorList>
    </citation>
    <scope>NUCLEOTIDE SEQUENCE [LARGE SCALE GENOMIC DNA]</scope>
    <source>
        <strain evidence="2 3">NPDC021253</strain>
    </source>
</reference>
<comment type="caution">
    <text evidence="2">The sequence shown here is derived from an EMBL/GenBank/DDBJ whole genome shotgun (WGS) entry which is preliminary data.</text>
</comment>
<keyword evidence="3" id="KW-1185">Reference proteome</keyword>
<evidence type="ECO:0000256" key="1">
    <source>
        <dbReference type="SAM" id="MobiDB-lite"/>
    </source>
</evidence>
<gene>
    <name evidence="2" type="ORF">ACH4OY_24580</name>
</gene>
<evidence type="ECO:0000313" key="2">
    <source>
        <dbReference type="EMBL" id="MFI0795832.1"/>
    </source>
</evidence>
<feature type="region of interest" description="Disordered" evidence="1">
    <location>
        <begin position="97"/>
        <end position="120"/>
    </location>
</feature>
<name>A0ABW7SUA8_9ACTN</name>
<accession>A0ABW7SUA8</accession>
<organism evidence="2 3">
    <name type="scientific">Micromonospora rubida</name>
    <dbReference type="NCBI Taxonomy" id="2697657"/>
    <lineage>
        <taxon>Bacteria</taxon>
        <taxon>Bacillati</taxon>
        <taxon>Actinomycetota</taxon>
        <taxon>Actinomycetes</taxon>
        <taxon>Micromonosporales</taxon>
        <taxon>Micromonosporaceae</taxon>
        <taxon>Micromonospora</taxon>
    </lineage>
</organism>
<dbReference type="RefSeq" id="WP_396683411.1">
    <property type="nucleotide sequence ID" value="NZ_JBIRPU010000021.1"/>
</dbReference>
<sequence>MRGTVAGILASQLHMLHNRLGLSIPAECHLPWLVPSAYAAPAQPPDFHADALDAPDRGYPERSKFIRAWSAEQHPRPVEPVRAVPLLRHRTSSICSTRYGVTASPPPPAEQQHRENEYPK</sequence>
<dbReference type="EMBL" id="JBIRPU010000021">
    <property type="protein sequence ID" value="MFI0795832.1"/>
    <property type="molecule type" value="Genomic_DNA"/>
</dbReference>